<feature type="region of interest" description="Disordered" evidence="4">
    <location>
        <begin position="1122"/>
        <end position="1148"/>
    </location>
</feature>
<dbReference type="InterPro" id="IPR020845">
    <property type="entry name" value="AMP-binding_CS"/>
</dbReference>
<dbReference type="Gene3D" id="3.30.559.10">
    <property type="entry name" value="Chloramphenicol acetyltransferase-like domain"/>
    <property type="match status" value="1"/>
</dbReference>
<accession>A0A1E7L246</accession>
<dbReference type="Pfam" id="PF00668">
    <property type="entry name" value="Condensation"/>
    <property type="match status" value="2"/>
</dbReference>
<dbReference type="InterPro" id="IPR010071">
    <property type="entry name" value="AA_adenyl_dom"/>
</dbReference>
<dbReference type="GO" id="GO:0008610">
    <property type="term" value="P:lipid biosynthetic process"/>
    <property type="evidence" value="ECO:0007669"/>
    <property type="project" value="UniProtKB-ARBA"/>
</dbReference>
<dbReference type="InterPro" id="IPR029058">
    <property type="entry name" value="AB_hydrolase_fold"/>
</dbReference>
<keyword evidence="7" id="KW-1185">Reference proteome</keyword>
<dbReference type="Gene3D" id="2.30.38.10">
    <property type="entry name" value="Luciferase, Domain 3"/>
    <property type="match status" value="1"/>
</dbReference>
<dbReference type="Pfam" id="PF00550">
    <property type="entry name" value="PP-binding"/>
    <property type="match status" value="1"/>
</dbReference>
<feature type="compositionally biased region" description="Basic residues" evidence="4">
    <location>
        <begin position="1133"/>
        <end position="1142"/>
    </location>
</feature>
<feature type="domain" description="Carrier" evidence="5">
    <location>
        <begin position="1043"/>
        <end position="1118"/>
    </location>
</feature>
<dbReference type="EMBL" id="LJGW01000311">
    <property type="protein sequence ID" value="OEV10265.1"/>
    <property type="molecule type" value="Genomic_DNA"/>
</dbReference>
<feature type="compositionally biased region" description="Basic and acidic residues" evidence="4">
    <location>
        <begin position="1"/>
        <end position="12"/>
    </location>
</feature>
<evidence type="ECO:0000313" key="6">
    <source>
        <dbReference type="EMBL" id="OEV10265.1"/>
    </source>
</evidence>
<dbReference type="Gene3D" id="3.40.50.1820">
    <property type="entry name" value="alpha/beta hydrolase"/>
    <property type="match status" value="1"/>
</dbReference>
<dbReference type="InterPro" id="IPR036736">
    <property type="entry name" value="ACP-like_sf"/>
</dbReference>
<organism evidence="6 7">
    <name type="scientific">Streptomyces nanshensis</name>
    <dbReference type="NCBI Taxonomy" id="518642"/>
    <lineage>
        <taxon>Bacteria</taxon>
        <taxon>Bacillati</taxon>
        <taxon>Actinomycetota</taxon>
        <taxon>Actinomycetes</taxon>
        <taxon>Kitasatosporales</taxon>
        <taxon>Streptomycetaceae</taxon>
        <taxon>Streptomyces</taxon>
    </lineage>
</organism>
<dbReference type="GO" id="GO:0009239">
    <property type="term" value="P:enterobactin biosynthetic process"/>
    <property type="evidence" value="ECO:0007669"/>
    <property type="project" value="TreeGrafter"/>
</dbReference>
<dbReference type="Gene3D" id="3.30.559.30">
    <property type="entry name" value="Nonribosomal peptide synthetase, condensation domain"/>
    <property type="match status" value="1"/>
</dbReference>
<dbReference type="GO" id="GO:0043041">
    <property type="term" value="P:amino acid activation for nonribosomal peptide biosynthetic process"/>
    <property type="evidence" value="ECO:0007669"/>
    <property type="project" value="TreeGrafter"/>
</dbReference>
<evidence type="ECO:0000256" key="1">
    <source>
        <dbReference type="ARBA" id="ARBA00001957"/>
    </source>
</evidence>
<dbReference type="PROSITE" id="PS50075">
    <property type="entry name" value="CARRIER"/>
    <property type="match status" value="1"/>
</dbReference>
<dbReference type="GO" id="GO:0009366">
    <property type="term" value="C:enterobactin synthetase complex"/>
    <property type="evidence" value="ECO:0007669"/>
    <property type="project" value="TreeGrafter"/>
</dbReference>
<name>A0A1E7L246_9ACTN</name>
<dbReference type="SUPFAM" id="SSF47336">
    <property type="entry name" value="ACP-like"/>
    <property type="match status" value="1"/>
</dbReference>
<dbReference type="Pfam" id="PF13193">
    <property type="entry name" value="AMP-binding_C"/>
    <property type="match status" value="1"/>
</dbReference>
<sequence>MDRETAGGHRSDSGGPPVAEPHPERPGPHGSRPALPHEHVLCLAQELDPQRPGLTLAMAFELRGGCDPEMLLRALRQLVRRHEALRARFVRSGEHWLRVVDPAERVDAEPDRYAASETLTDTGDDGRVQALLEERCREYPDLSAGPLFRATVLTAAHAAQDGAENDTQHDTEHDTEDEAEAPVRLVVRVHHAVADLWAVGVLMAELHQLYRLALDGRERDDVLPPAVPLTHPEVASGRRERAERFWTGLWEDGHEPLDLPRAAAQPPRSGLSRATHRVPLDLGESRTAALRAYAKEREVSRYTVLFAAQALALARLGNSARPPLSVSMHGRNSANARAVGYTLSTAVLPVDTASGTAGEYLRRVHGVLRGALAHQCLGYPELAAPGEGGPGTDMPAPEVTLAMFQDPAGLKGLGAALLSQAAIPLGGLTMRTVVPPVSVGPWLVAGALADDGRNMFGFVDVDPAHHPAWLAERLAEMLPAVVDALIAHPETALDDLDTVPAADRELLASWSRAAAEPGIDEATLHGEVLEAAARHPERTAVTCRDGDLTYAELDERSAAFAAELRRAGAGPGSVVGVLLSRGRNLVPALLGALRAGCAYVGLDRSAPAHRTARVVAQAGCAVVVTDATTEELGRAMPCATLSAATVPARPAAGADSGGDPSLGPDAPAYLMFTSGSTGRPKGVVIAHRSAVNLVRFGRRTFSTDELRESLAVSGVHFDLSVWEIFLPLSAGQRVRLLENALELIDLPQPPPGTFLSSVPSAVATCVQRRALPPELRLITMGGDTIGGDLVRDIARQCPQARIVAMYGPTETTTYMTWSEVGAETGDPVPLGRPFGGTTLRVVDERLRDVPLGATGELLIGGPCVALGYAGEAAMTAARFLPDPDASEPGAGAGAVPGGGTGAAPGARLYRSGDLVRWRPDGLLDFAGRADHQVKVRGFRIELGEVESCLRETTPLDEAVVHVVGTGSDRRLLACLVPAGPAPEDPVDWLRGVRDRLAALVPAYMLPSDYAVLDEIPKNRNGKPDRQRLARLPAVRIGHGEQAPLAGAVQERLGRLWRQLLEVPEIGARDDFFESGGHSLLLARLAQLVTAEFGVETQVAQLWNARTIAEQEAVLAAAPRADAAAAARPVRRLDRTRHTHRPQTRQEAP</sequence>
<dbReference type="Pfam" id="PF00501">
    <property type="entry name" value="AMP-binding"/>
    <property type="match status" value="1"/>
</dbReference>
<dbReference type="GO" id="GO:0047527">
    <property type="term" value="F:2,3-dihydroxybenzoate-serine ligase activity"/>
    <property type="evidence" value="ECO:0007669"/>
    <property type="project" value="TreeGrafter"/>
</dbReference>
<dbReference type="Gene3D" id="3.40.50.980">
    <property type="match status" value="2"/>
</dbReference>
<dbReference type="PROSITE" id="PS00012">
    <property type="entry name" value="PHOSPHOPANTETHEINE"/>
    <property type="match status" value="1"/>
</dbReference>
<dbReference type="RefSeq" id="WP_070017977.1">
    <property type="nucleotide sequence ID" value="NZ_LJGW01000311.1"/>
</dbReference>
<dbReference type="PANTHER" id="PTHR45527">
    <property type="entry name" value="NONRIBOSOMAL PEPTIDE SYNTHETASE"/>
    <property type="match status" value="1"/>
</dbReference>
<dbReference type="GO" id="GO:0031177">
    <property type="term" value="F:phosphopantetheine binding"/>
    <property type="evidence" value="ECO:0007669"/>
    <property type="project" value="TreeGrafter"/>
</dbReference>
<keyword evidence="2" id="KW-0596">Phosphopantetheine</keyword>
<dbReference type="NCBIfam" id="TIGR01733">
    <property type="entry name" value="AA-adenyl-dom"/>
    <property type="match status" value="1"/>
</dbReference>
<evidence type="ECO:0000256" key="4">
    <source>
        <dbReference type="SAM" id="MobiDB-lite"/>
    </source>
</evidence>
<comment type="cofactor">
    <cofactor evidence="1">
        <name>pantetheine 4'-phosphate</name>
        <dbReference type="ChEBI" id="CHEBI:47942"/>
    </cofactor>
</comment>
<evidence type="ECO:0000313" key="7">
    <source>
        <dbReference type="Proteomes" id="UP000176005"/>
    </source>
</evidence>
<proteinExistence type="predicted"/>
<dbReference type="InterPro" id="IPR006162">
    <property type="entry name" value="Ppantetheine_attach_site"/>
</dbReference>
<dbReference type="GO" id="GO:0005829">
    <property type="term" value="C:cytosol"/>
    <property type="evidence" value="ECO:0007669"/>
    <property type="project" value="TreeGrafter"/>
</dbReference>
<dbReference type="PROSITE" id="PS00455">
    <property type="entry name" value="AMP_BINDING"/>
    <property type="match status" value="1"/>
</dbReference>
<dbReference type="SUPFAM" id="SSF52777">
    <property type="entry name" value="CoA-dependent acyltransferases"/>
    <property type="match status" value="2"/>
</dbReference>
<dbReference type="PATRIC" id="fig|518642.10.peg.4246"/>
<evidence type="ECO:0000259" key="5">
    <source>
        <dbReference type="PROSITE" id="PS50075"/>
    </source>
</evidence>
<comment type="caution">
    <text evidence="6">The sequence shown here is derived from an EMBL/GenBank/DDBJ whole genome shotgun (WGS) entry which is preliminary data.</text>
</comment>
<keyword evidence="3" id="KW-0597">Phosphoprotein</keyword>
<dbReference type="InterPro" id="IPR025110">
    <property type="entry name" value="AMP-bd_C"/>
</dbReference>
<dbReference type="Proteomes" id="UP000176005">
    <property type="component" value="Unassembled WGS sequence"/>
</dbReference>
<dbReference type="InterPro" id="IPR009081">
    <property type="entry name" value="PP-bd_ACP"/>
</dbReference>
<feature type="region of interest" description="Disordered" evidence="4">
    <location>
        <begin position="158"/>
        <end position="178"/>
    </location>
</feature>
<gene>
    <name evidence="6" type="ORF">AN218_18345</name>
</gene>
<feature type="region of interest" description="Disordered" evidence="4">
    <location>
        <begin position="1"/>
        <end position="35"/>
    </location>
</feature>
<dbReference type="InterPro" id="IPR000873">
    <property type="entry name" value="AMP-dep_synth/lig_dom"/>
</dbReference>
<dbReference type="SUPFAM" id="SSF56801">
    <property type="entry name" value="Acetyl-CoA synthetase-like"/>
    <property type="match status" value="1"/>
</dbReference>
<dbReference type="Gene3D" id="3.30.300.30">
    <property type="match status" value="1"/>
</dbReference>
<dbReference type="AlphaFoldDB" id="A0A1E7L246"/>
<reference evidence="6 7" key="1">
    <citation type="journal article" date="2016" name="Front. Microbiol.">
        <title>Comparative Genomics Analysis of Streptomyces Species Reveals Their Adaptation to the Marine Environment and Their Diversity at the Genomic Level.</title>
        <authorList>
            <person name="Tian X."/>
            <person name="Zhang Z."/>
            <person name="Yang T."/>
            <person name="Chen M."/>
            <person name="Li J."/>
            <person name="Chen F."/>
            <person name="Yang J."/>
            <person name="Li W."/>
            <person name="Zhang B."/>
            <person name="Zhang Z."/>
            <person name="Wu J."/>
            <person name="Zhang C."/>
            <person name="Long L."/>
            <person name="Xiao J."/>
        </authorList>
    </citation>
    <scope>NUCLEOTIDE SEQUENCE [LARGE SCALE GENOMIC DNA]</scope>
    <source>
        <strain evidence="6 7">SCSIO 10429</strain>
    </source>
</reference>
<evidence type="ECO:0000256" key="3">
    <source>
        <dbReference type="ARBA" id="ARBA00022553"/>
    </source>
</evidence>
<dbReference type="InterPro" id="IPR001242">
    <property type="entry name" value="Condensation_dom"/>
</dbReference>
<dbReference type="InterPro" id="IPR045851">
    <property type="entry name" value="AMP-bd_C_sf"/>
</dbReference>
<protein>
    <recommendedName>
        <fullName evidence="5">Carrier domain-containing protein</fullName>
    </recommendedName>
</protein>
<evidence type="ECO:0000256" key="2">
    <source>
        <dbReference type="ARBA" id="ARBA00022450"/>
    </source>
</evidence>
<dbReference type="PANTHER" id="PTHR45527:SF1">
    <property type="entry name" value="FATTY ACID SYNTHASE"/>
    <property type="match status" value="1"/>
</dbReference>
<dbReference type="InterPro" id="IPR023213">
    <property type="entry name" value="CAT-like_dom_sf"/>
</dbReference>